<gene>
    <name evidence="7" type="ORF">OKA05_26240</name>
</gene>
<feature type="chain" id="PRO_5045209321" evidence="5">
    <location>
        <begin position="18"/>
        <end position="508"/>
    </location>
</feature>
<feature type="signal peptide" evidence="5">
    <location>
        <begin position="1"/>
        <end position="17"/>
    </location>
</feature>
<dbReference type="Pfam" id="PF00884">
    <property type="entry name" value="Sulfatase"/>
    <property type="match status" value="1"/>
</dbReference>
<evidence type="ECO:0000256" key="3">
    <source>
        <dbReference type="ARBA" id="ARBA00022801"/>
    </source>
</evidence>
<dbReference type="PANTHER" id="PTHR42693">
    <property type="entry name" value="ARYLSULFATASE FAMILY MEMBER"/>
    <property type="match status" value="1"/>
</dbReference>
<proteinExistence type="inferred from homology"/>
<protein>
    <submittedName>
        <fullName evidence="7">Arylsulfatase</fullName>
    </submittedName>
</protein>
<keyword evidence="8" id="KW-1185">Reference proteome</keyword>
<organism evidence="7 8">
    <name type="scientific">Luteolibacter arcticus</name>
    <dbReference type="NCBI Taxonomy" id="1581411"/>
    <lineage>
        <taxon>Bacteria</taxon>
        <taxon>Pseudomonadati</taxon>
        <taxon>Verrucomicrobiota</taxon>
        <taxon>Verrucomicrobiia</taxon>
        <taxon>Verrucomicrobiales</taxon>
        <taxon>Verrucomicrobiaceae</taxon>
        <taxon>Luteolibacter</taxon>
    </lineage>
</organism>
<dbReference type="InterPro" id="IPR017850">
    <property type="entry name" value="Alkaline_phosphatase_core_sf"/>
</dbReference>
<dbReference type="Gene3D" id="3.40.720.10">
    <property type="entry name" value="Alkaline Phosphatase, subunit A"/>
    <property type="match status" value="1"/>
</dbReference>
<keyword evidence="4" id="KW-0106">Calcium</keyword>
<feature type="domain" description="Sulfatase N-terminal" evidence="6">
    <location>
        <begin position="21"/>
        <end position="416"/>
    </location>
</feature>
<dbReference type="SUPFAM" id="SSF53649">
    <property type="entry name" value="Alkaline phosphatase-like"/>
    <property type="match status" value="1"/>
</dbReference>
<evidence type="ECO:0000256" key="2">
    <source>
        <dbReference type="ARBA" id="ARBA00022723"/>
    </source>
</evidence>
<dbReference type="PROSITE" id="PS00149">
    <property type="entry name" value="SULFATASE_2"/>
    <property type="match status" value="1"/>
</dbReference>
<dbReference type="PANTHER" id="PTHR42693:SF53">
    <property type="entry name" value="ENDO-4-O-SULFATASE"/>
    <property type="match status" value="1"/>
</dbReference>
<dbReference type="RefSeq" id="WP_264490194.1">
    <property type="nucleotide sequence ID" value="NZ_JAPDDT010000020.1"/>
</dbReference>
<evidence type="ECO:0000313" key="8">
    <source>
        <dbReference type="Proteomes" id="UP001320876"/>
    </source>
</evidence>
<dbReference type="InterPro" id="IPR050738">
    <property type="entry name" value="Sulfatase"/>
</dbReference>
<accession>A0ABT3GRG3</accession>
<name>A0ABT3GRG3_9BACT</name>
<sequence length="508" mass="55849">MKPPILVWLLAAMTATAAENPNLLVILADDLGWSDLGCHGSEIATPNLDRLAAEGMKFRQFYNAARCCPSRAALLTGFYPHQAGIGAMVVEKPGNEKGPYQGYLNDTCTTLAEALKPAGYHSYLSGKWHVGEFRPQWPIDRGFEHSYGLISGAMNYYDLRIDKTKEGERVFARDGEKIVPPADGRYITREFTKEAAGFLAGHRKEHPAEPWFLYLAYTAPHWPLHAPEELVKKHEPAYRDGWQPVREARHRRQIELGLLPAGTPLSPPDGAEWEKLPEAKRAEMARKMAVYAAMIEVMDTEIGVLLDDLAKAGELDKTVIAFLSDNGACAEGGLLGQNFRPDLAGEIGTVDSYHNYGQSWANASNTPFRRHKSHTHEGGIRSPFLIRWPGTIKAGTSSDAVGHVIDVMPTFCEIAGAKPPEGMPGKSLLPALKGSAGISRAIGWEHFGAAAWRDGDWKLVRKNKASPWELYNLAKDPCELSDLAAASQEKAAAMTAAWETWAKEVGVW</sequence>
<evidence type="ECO:0000259" key="6">
    <source>
        <dbReference type="Pfam" id="PF00884"/>
    </source>
</evidence>
<evidence type="ECO:0000256" key="4">
    <source>
        <dbReference type="ARBA" id="ARBA00022837"/>
    </source>
</evidence>
<dbReference type="Proteomes" id="UP001320876">
    <property type="component" value="Unassembled WGS sequence"/>
</dbReference>
<dbReference type="InterPro" id="IPR024607">
    <property type="entry name" value="Sulfatase_CS"/>
</dbReference>
<dbReference type="Gene3D" id="3.30.1120.10">
    <property type="match status" value="1"/>
</dbReference>
<dbReference type="EMBL" id="JAPDDT010000020">
    <property type="protein sequence ID" value="MCW1926087.1"/>
    <property type="molecule type" value="Genomic_DNA"/>
</dbReference>
<keyword evidence="3" id="KW-0378">Hydrolase</keyword>
<reference evidence="7 8" key="1">
    <citation type="submission" date="2022-10" db="EMBL/GenBank/DDBJ databases">
        <title>Luteolibacter arcticus strain CCTCC AB 2014275, whole genome shotgun sequencing project.</title>
        <authorList>
            <person name="Zhao G."/>
            <person name="Shen L."/>
        </authorList>
    </citation>
    <scope>NUCLEOTIDE SEQUENCE [LARGE SCALE GENOMIC DNA]</scope>
    <source>
        <strain evidence="7 8">CCTCC AB 2014275</strain>
    </source>
</reference>
<evidence type="ECO:0000256" key="5">
    <source>
        <dbReference type="SAM" id="SignalP"/>
    </source>
</evidence>
<keyword evidence="2" id="KW-0479">Metal-binding</keyword>
<comment type="caution">
    <text evidence="7">The sequence shown here is derived from an EMBL/GenBank/DDBJ whole genome shotgun (WGS) entry which is preliminary data.</text>
</comment>
<keyword evidence="5" id="KW-0732">Signal</keyword>
<comment type="similarity">
    <text evidence="1">Belongs to the sulfatase family.</text>
</comment>
<evidence type="ECO:0000313" key="7">
    <source>
        <dbReference type="EMBL" id="MCW1926087.1"/>
    </source>
</evidence>
<dbReference type="CDD" id="cd16025">
    <property type="entry name" value="PAS_like"/>
    <property type="match status" value="1"/>
</dbReference>
<dbReference type="InterPro" id="IPR000917">
    <property type="entry name" value="Sulfatase_N"/>
</dbReference>
<evidence type="ECO:0000256" key="1">
    <source>
        <dbReference type="ARBA" id="ARBA00008779"/>
    </source>
</evidence>